<dbReference type="InterPro" id="IPR033880">
    <property type="entry name" value="SPFH_YdjI"/>
</dbReference>
<keyword evidence="2" id="KW-0378">Hydrolase</keyword>
<proteinExistence type="predicted"/>
<dbReference type="Pfam" id="PF13421">
    <property type="entry name" value="Band_7_1"/>
    <property type="match status" value="1"/>
</dbReference>
<gene>
    <name evidence="2" type="ORF">J2S15_003372</name>
</gene>
<dbReference type="Proteomes" id="UP001230220">
    <property type="component" value="Unassembled WGS sequence"/>
</dbReference>
<comment type="caution">
    <text evidence="2">The sequence shown here is derived from an EMBL/GenBank/DDBJ whole genome shotgun (WGS) entry which is preliminary data.</text>
</comment>
<dbReference type="GO" id="GO:0006508">
    <property type="term" value="P:proteolysis"/>
    <property type="evidence" value="ECO:0007669"/>
    <property type="project" value="UniProtKB-KW"/>
</dbReference>
<dbReference type="GO" id="GO:0008233">
    <property type="term" value="F:peptidase activity"/>
    <property type="evidence" value="ECO:0007669"/>
    <property type="project" value="UniProtKB-KW"/>
</dbReference>
<dbReference type="PANTHER" id="PTHR37826">
    <property type="entry name" value="FLOTILLIN BAND_7_5 DOMAIN PROTEIN"/>
    <property type="match status" value="1"/>
</dbReference>
<dbReference type="EMBL" id="JAUSUR010000007">
    <property type="protein sequence ID" value="MDQ0362618.1"/>
    <property type="molecule type" value="Genomic_DNA"/>
</dbReference>
<dbReference type="PANTHER" id="PTHR37826:SF2">
    <property type="entry name" value="ZINC-RIBBON DOMAIN-CONTAINING PROTEIN"/>
    <property type="match status" value="1"/>
</dbReference>
<reference evidence="2 3" key="1">
    <citation type="submission" date="2023-07" db="EMBL/GenBank/DDBJ databases">
        <title>Genomic Encyclopedia of Type Strains, Phase IV (KMG-IV): sequencing the most valuable type-strain genomes for metagenomic binning, comparative biology and taxonomic classification.</title>
        <authorList>
            <person name="Goeker M."/>
        </authorList>
    </citation>
    <scope>NUCLEOTIDE SEQUENCE [LARGE SCALE GENOMIC DNA]</scope>
    <source>
        <strain evidence="2 3">DSM 16784</strain>
    </source>
</reference>
<dbReference type="RefSeq" id="WP_307410389.1">
    <property type="nucleotide sequence ID" value="NZ_JAUSUR010000007.1"/>
</dbReference>
<evidence type="ECO:0000313" key="2">
    <source>
        <dbReference type="EMBL" id="MDQ0362618.1"/>
    </source>
</evidence>
<feature type="domain" description="SPFH" evidence="1">
    <location>
        <begin position="52"/>
        <end position="266"/>
    </location>
</feature>
<evidence type="ECO:0000313" key="3">
    <source>
        <dbReference type="Proteomes" id="UP001230220"/>
    </source>
</evidence>
<keyword evidence="3" id="KW-1185">Reference proteome</keyword>
<dbReference type="CDD" id="cd03408">
    <property type="entry name" value="SPFH_like_u1"/>
    <property type="match status" value="1"/>
</dbReference>
<protein>
    <submittedName>
        <fullName evidence="2">Membrane protease subunit (Stomatin/prohibitin family)</fullName>
    </submittedName>
</protein>
<name>A0ABU0E7D3_9FIRM</name>
<accession>A0ABU0E7D3</accession>
<keyword evidence="2" id="KW-0645">Protease</keyword>
<evidence type="ECO:0000259" key="1">
    <source>
        <dbReference type="Pfam" id="PF13421"/>
    </source>
</evidence>
<organism evidence="2 3">
    <name type="scientific">Breznakia pachnodae</name>
    <dbReference type="NCBI Taxonomy" id="265178"/>
    <lineage>
        <taxon>Bacteria</taxon>
        <taxon>Bacillati</taxon>
        <taxon>Bacillota</taxon>
        <taxon>Erysipelotrichia</taxon>
        <taxon>Erysipelotrichales</taxon>
        <taxon>Erysipelotrichaceae</taxon>
        <taxon>Breznakia</taxon>
    </lineage>
</organism>
<sequence length="408" mass="45148">MGLIRAAVDSARTTLADQWAEYFYCEALSNDVLMQKGQKVVTSGSNTKGSPNIITNGSGIAVNEGQGMLIVEDGKVVEFTMEPGRFTWDESTEPSLLTGGFKGLKESFGIFGKRFVAGGTPAKDQRVYFINLKEIFDNKFGTATPMPYKDPTYRGIYIRYFGQYTIKIEDPIRFYTNVAGNVTNTYTKAELMQQSQAEFVNALDTAIAKCSDQNYQYNDLPKKQMEIAKFMNDSLDDEWRENRGIVVSSVAIEKVTPDDESRARMEKIDDAIMMSDQRVAAGRLAEAQASAMEKAADNEGGAMQGFLGMGFAQQAGGMNTGNMFEGTNPQENSPFFENNAQQTASDAEPFIEKAQAPNEEWKCKKCGHMNTGKFCSECGEARDDKWTCECGHENKGKFCGECGKKKPE</sequence>